<dbReference type="RefSeq" id="WP_136932234.1">
    <property type="nucleotide sequence ID" value="NZ_SSMQ01000034.1"/>
</dbReference>
<protein>
    <submittedName>
        <fullName evidence="2">VWA domain-containing protein</fullName>
    </submittedName>
</protein>
<dbReference type="Proteomes" id="UP000309215">
    <property type="component" value="Unassembled WGS sequence"/>
</dbReference>
<sequence length="377" mass="37685">MNRIHAALLVLSACALGVACAPDSNLPPSGNPAGAGAGSAGGSGGAGGMGTGGDIFVGSGGSSSSSGVVDPGCGLLTEQGKSVPLSLYIAFDKSSSMVGTKWNSAEAGLAAFVNDPNSAGTSVALNFFPLPAESTCDQMLYKPPVVPFGELPANAEPIIQAIAAEDPNGFKTPIYPALGGALLACADALQQKPGTGCAVLLVTDGQPAGPAPVCSGVNPEDPQVIANLAATGLSQFKVRTFVIGLPGVTQDTVNLIAASGGTDSAILVGSVNVQVEFQNALAKARGKALPCDYEIPTKVSGGEVDPGFVNVLFTPSSGGEPQTILQDKACTNGLGWYYDNPVVPSKISFCPATCDAVRKDFGAKVQIALGCKTEVAK</sequence>
<dbReference type="InterPro" id="IPR036465">
    <property type="entry name" value="vWFA_dom_sf"/>
</dbReference>
<organism evidence="2 3">
    <name type="scientific">Polyangium fumosum</name>
    <dbReference type="NCBI Taxonomy" id="889272"/>
    <lineage>
        <taxon>Bacteria</taxon>
        <taxon>Pseudomonadati</taxon>
        <taxon>Myxococcota</taxon>
        <taxon>Polyangia</taxon>
        <taxon>Polyangiales</taxon>
        <taxon>Polyangiaceae</taxon>
        <taxon>Polyangium</taxon>
    </lineage>
</organism>
<evidence type="ECO:0000256" key="1">
    <source>
        <dbReference type="SAM" id="SignalP"/>
    </source>
</evidence>
<feature type="signal peptide" evidence="1">
    <location>
        <begin position="1"/>
        <end position="21"/>
    </location>
</feature>
<dbReference type="OrthoDB" id="5500855at2"/>
<comment type="caution">
    <text evidence="2">The sequence shown here is derived from an EMBL/GenBank/DDBJ whole genome shotgun (WGS) entry which is preliminary data.</text>
</comment>
<dbReference type="EMBL" id="SSMQ01000034">
    <property type="protein sequence ID" value="TKD02428.1"/>
    <property type="molecule type" value="Genomic_DNA"/>
</dbReference>
<keyword evidence="1" id="KW-0732">Signal</keyword>
<gene>
    <name evidence="2" type="ORF">E8A74_28450</name>
</gene>
<accession>A0A4U1J598</accession>
<dbReference type="CDD" id="cd00198">
    <property type="entry name" value="vWFA"/>
    <property type="match status" value="1"/>
</dbReference>
<dbReference type="PROSITE" id="PS51257">
    <property type="entry name" value="PROKAR_LIPOPROTEIN"/>
    <property type="match status" value="1"/>
</dbReference>
<dbReference type="AlphaFoldDB" id="A0A4U1J598"/>
<feature type="chain" id="PRO_5020243053" evidence="1">
    <location>
        <begin position="22"/>
        <end position="377"/>
    </location>
</feature>
<proteinExistence type="predicted"/>
<reference evidence="2 3" key="1">
    <citation type="submission" date="2019-04" db="EMBL/GenBank/DDBJ databases">
        <authorList>
            <person name="Li Y."/>
            <person name="Wang J."/>
        </authorList>
    </citation>
    <scope>NUCLEOTIDE SEQUENCE [LARGE SCALE GENOMIC DNA]</scope>
    <source>
        <strain evidence="2 3">DSM 14668</strain>
    </source>
</reference>
<evidence type="ECO:0000313" key="2">
    <source>
        <dbReference type="EMBL" id="TKD02428.1"/>
    </source>
</evidence>
<name>A0A4U1J598_9BACT</name>
<dbReference type="Gene3D" id="3.40.50.410">
    <property type="entry name" value="von Willebrand factor, type A domain"/>
    <property type="match status" value="1"/>
</dbReference>
<keyword evidence="3" id="KW-1185">Reference proteome</keyword>
<evidence type="ECO:0000313" key="3">
    <source>
        <dbReference type="Proteomes" id="UP000309215"/>
    </source>
</evidence>
<dbReference type="SUPFAM" id="SSF53300">
    <property type="entry name" value="vWA-like"/>
    <property type="match status" value="1"/>
</dbReference>